<dbReference type="Proteomes" id="UP001152759">
    <property type="component" value="Chromosome 9"/>
</dbReference>
<dbReference type="EMBL" id="OU963870">
    <property type="protein sequence ID" value="CAH0395199.1"/>
    <property type="molecule type" value="Genomic_DNA"/>
</dbReference>
<accession>A0A9P0F995</accession>
<dbReference type="AlphaFoldDB" id="A0A9P0F995"/>
<protein>
    <submittedName>
        <fullName evidence="1">Uncharacterized protein</fullName>
    </submittedName>
</protein>
<proteinExistence type="predicted"/>
<keyword evidence="2" id="KW-1185">Reference proteome</keyword>
<organism evidence="1 2">
    <name type="scientific">Bemisia tabaci</name>
    <name type="common">Sweetpotato whitefly</name>
    <name type="synonym">Aleurodes tabaci</name>
    <dbReference type="NCBI Taxonomy" id="7038"/>
    <lineage>
        <taxon>Eukaryota</taxon>
        <taxon>Metazoa</taxon>
        <taxon>Ecdysozoa</taxon>
        <taxon>Arthropoda</taxon>
        <taxon>Hexapoda</taxon>
        <taxon>Insecta</taxon>
        <taxon>Pterygota</taxon>
        <taxon>Neoptera</taxon>
        <taxon>Paraneoptera</taxon>
        <taxon>Hemiptera</taxon>
        <taxon>Sternorrhyncha</taxon>
        <taxon>Aleyrodoidea</taxon>
        <taxon>Aleyrodidae</taxon>
        <taxon>Aleyrodinae</taxon>
        <taxon>Bemisia</taxon>
    </lineage>
</organism>
<evidence type="ECO:0000313" key="2">
    <source>
        <dbReference type="Proteomes" id="UP001152759"/>
    </source>
</evidence>
<gene>
    <name evidence="1" type="ORF">BEMITA_LOCUS13411</name>
</gene>
<evidence type="ECO:0000313" key="1">
    <source>
        <dbReference type="EMBL" id="CAH0395199.1"/>
    </source>
</evidence>
<sequence length="119" mass="13335">MVVVTTRQFLKTSNAGMQMFCFLALLIGSAFLLENSTVNSRIQGMIRNTVTRMILYSVENDNTERVLNAVQENASTHSVTNGNKDYIFTNCKDYNLEWTEESRVRQGANGMKGGTEKGI</sequence>
<name>A0A9P0F995_BEMTA</name>
<reference evidence="1" key="1">
    <citation type="submission" date="2021-12" db="EMBL/GenBank/DDBJ databases">
        <authorList>
            <person name="King R."/>
        </authorList>
    </citation>
    <scope>NUCLEOTIDE SEQUENCE</scope>
</reference>